<reference evidence="2 3" key="1">
    <citation type="submission" date="2018-06" db="EMBL/GenBank/DDBJ databases">
        <authorList>
            <consortium name="Pathogen Informatics"/>
            <person name="Doyle S."/>
        </authorList>
    </citation>
    <scope>NUCLEOTIDE SEQUENCE [LARGE SCALE GENOMIC DNA]</scope>
    <source>
        <strain evidence="2 3">NCTC11535</strain>
    </source>
</reference>
<comment type="caution">
    <text evidence="2">The sequence shown here is derived from an EMBL/GenBank/DDBJ whole genome shotgun (WGS) entry which is preliminary data.</text>
</comment>
<organism evidence="2 3">
    <name type="scientific">Actinomyces bovis</name>
    <dbReference type="NCBI Taxonomy" id="1658"/>
    <lineage>
        <taxon>Bacteria</taxon>
        <taxon>Bacillati</taxon>
        <taxon>Actinomycetota</taxon>
        <taxon>Actinomycetes</taxon>
        <taxon>Actinomycetales</taxon>
        <taxon>Actinomycetaceae</taxon>
        <taxon>Actinomyces</taxon>
    </lineage>
</organism>
<gene>
    <name evidence="2" type="ORF">NCTC11535_02219</name>
</gene>
<dbReference type="RefSeq" id="WP_126622391.1">
    <property type="nucleotide sequence ID" value="NZ_UAPQ01000012.1"/>
</dbReference>
<name>A0ABY1VRZ6_9ACTO</name>
<evidence type="ECO:0000313" key="3">
    <source>
        <dbReference type="Proteomes" id="UP000250006"/>
    </source>
</evidence>
<feature type="compositionally biased region" description="Basic residues" evidence="1">
    <location>
        <begin position="1"/>
        <end position="11"/>
    </location>
</feature>
<feature type="region of interest" description="Disordered" evidence="1">
    <location>
        <begin position="1"/>
        <end position="23"/>
    </location>
</feature>
<dbReference type="EMBL" id="UAPQ01000012">
    <property type="protein sequence ID" value="SPT55049.1"/>
    <property type="molecule type" value="Genomic_DNA"/>
</dbReference>
<evidence type="ECO:0000313" key="2">
    <source>
        <dbReference type="EMBL" id="SPT55049.1"/>
    </source>
</evidence>
<proteinExistence type="predicted"/>
<evidence type="ECO:0000256" key="1">
    <source>
        <dbReference type="SAM" id="MobiDB-lite"/>
    </source>
</evidence>
<accession>A0ABY1VRZ6</accession>
<keyword evidence="3" id="KW-1185">Reference proteome</keyword>
<feature type="region of interest" description="Disordered" evidence="1">
    <location>
        <begin position="59"/>
        <end position="83"/>
    </location>
</feature>
<dbReference type="Proteomes" id="UP000250006">
    <property type="component" value="Unassembled WGS sequence"/>
</dbReference>
<sequence>MSSSARHRIHHTTTTPRGKVSPASASATVLTALMLSAAVTGVATGATQEQNMKDAGISVSHEPFQPSTATPSTGPAEAKPKGPGVLVTLDQDLKQIEASGQAQAVFSVLEESLQRASLACGTTIMAGQVAGGGIVVYLQDPSANACFIKNLKGTKYVLDAEEDLHVTGQ</sequence>
<protein>
    <submittedName>
        <fullName evidence="2">Uncharacterized protein</fullName>
    </submittedName>
</protein>